<feature type="domain" description="C2H2-type" evidence="7">
    <location>
        <begin position="699"/>
        <end position="726"/>
    </location>
</feature>
<accession>A0ABM1AZL1</accession>
<feature type="domain" description="C2H2-type" evidence="7">
    <location>
        <begin position="560"/>
        <end position="587"/>
    </location>
</feature>
<feature type="domain" description="C2H2-type" evidence="7">
    <location>
        <begin position="588"/>
        <end position="614"/>
    </location>
</feature>
<evidence type="ECO:0000256" key="2">
    <source>
        <dbReference type="ARBA" id="ARBA00022737"/>
    </source>
</evidence>
<evidence type="ECO:0000313" key="11">
    <source>
        <dbReference type="RefSeq" id="XP_022238412.1"/>
    </source>
</evidence>
<evidence type="ECO:0000259" key="7">
    <source>
        <dbReference type="PROSITE" id="PS50157"/>
    </source>
</evidence>
<reference evidence="9 10" key="1">
    <citation type="submission" date="2025-05" db="UniProtKB">
        <authorList>
            <consortium name="RefSeq"/>
        </authorList>
    </citation>
    <scope>IDENTIFICATION</scope>
    <source>
        <tissue evidence="9 10">Muscle</tissue>
    </source>
</reference>
<keyword evidence="8" id="KW-1185">Reference proteome</keyword>
<dbReference type="PROSITE" id="PS50157">
    <property type="entry name" value="ZINC_FINGER_C2H2_2"/>
    <property type="match status" value="12"/>
</dbReference>
<dbReference type="Gene3D" id="3.30.160.60">
    <property type="entry name" value="Classic Zinc Finger"/>
    <property type="match status" value="12"/>
</dbReference>
<dbReference type="PROSITE" id="PS00028">
    <property type="entry name" value="ZINC_FINGER_C2H2_1"/>
    <property type="match status" value="10"/>
</dbReference>
<dbReference type="PANTHER" id="PTHR24393:SF34">
    <property type="entry name" value="PR_SET DOMAIN 13"/>
    <property type="match status" value="1"/>
</dbReference>
<feature type="domain" description="C2H2-type" evidence="7">
    <location>
        <begin position="615"/>
        <end position="642"/>
    </location>
</feature>
<gene>
    <name evidence="9 10 11" type="primary">LOC106456920</name>
</gene>
<feature type="domain" description="C2H2-type" evidence="7">
    <location>
        <begin position="811"/>
        <end position="838"/>
    </location>
</feature>
<dbReference type="GeneID" id="106456920"/>
<feature type="domain" description="C2H2-type" evidence="7">
    <location>
        <begin position="755"/>
        <end position="782"/>
    </location>
</feature>
<keyword evidence="5" id="KW-0539">Nucleus</keyword>
<keyword evidence="4" id="KW-0862">Zinc</keyword>
<feature type="domain" description="C2H2-type" evidence="7">
    <location>
        <begin position="839"/>
        <end position="862"/>
    </location>
</feature>
<evidence type="ECO:0000256" key="3">
    <source>
        <dbReference type="ARBA" id="ARBA00022771"/>
    </source>
</evidence>
<feature type="domain" description="C2H2-type" evidence="7">
    <location>
        <begin position="783"/>
        <end position="810"/>
    </location>
</feature>
<dbReference type="InterPro" id="IPR013087">
    <property type="entry name" value="Znf_C2H2_type"/>
</dbReference>
<name>A0ABM1AZL1_LIMPO</name>
<feature type="domain" description="C2H2-type" evidence="7">
    <location>
        <begin position="643"/>
        <end position="670"/>
    </location>
</feature>
<evidence type="ECO:0000313" key="9">
    <source>
        <dbReference type="RefSeq" id="XP_013771752.1"/>
    </source>
</evidence>
<protein>
    <submittedName>
        <fullName evidence="9 10">Zinc finger protein 2 homolog isoform X1</fullName>
    </submittedName>
</protein>
<organism evidence="8 9">
    <name type="scientific">Limulus polyphemus</name>
    <name type="common">Atlantic horseshoe crab</name>
    <dbReference type="NCBI Taxonomy" id="6850"/>
    <lineage>
        <taxon>Eukaryota</taxon>
        <taxon>Metazoa</taxon>
        <taxon>Ecdysozoa</taxon>
        <taxon>Arthropoda</taxon>
        <taxon>Chelicerata</taxon>
        <taxon>Merostomata</taxon>
        <taxon>Xiphosura</taxon>
        <taxon>Limulidae</taxon>
        <taxon>Limulus</taxon>
    </lineage>
</organism>
<dbReference type="SUPFAM" id="SSF57667">
    <property type="entry name" value="beta-beta-alpha zinc fingers"/>
    <property type="match status" value="7"/>
</dbReference>
<proteinExistence type="predicted"/>
<keyword evidence="2" id="KW-0677">Repeat</keyword>
<dbReference type="Pfam" id="PF00096">
    <property type="entry name" value="zf-C2H2"/>
    <property type="match status" value="6"/>
</dbReference>
<keyword evidence="1" id="KW-0479">Metal-binding</keyword>
<evidence type="ECO:0000256" key="5">
    <source>
        <dbReference type="ARBA" id="ARBA00023242"/>
    </source>
</evidence>
<evidence type="ECO:0000256" key="6">
    <source>
        <dbReference type="PROSITE-ProRule" id="PRU00042"/>
    </source>
</evidence>
<dbReference type="RefSeq" id="XP_013771752.1">
    <property type="nucleotide sequence ID" value="XM_013916298.2"/>
</dbReference>
<feature type="domain" description="C2H2-type" evidence="7">
    <location>
        <begin position="671"/>
        <end position="698"/>
    </location>
</feature>
<dbReference type="RefSeq" id="XP_022238411.1">
    <property type="nucleotide sequence ID" value="XM_022382703.1"/>
</dbReference>
<feature type="domain" description="C2H2-type" evidence="7">
    <location>
        <begin position="727"/>
        <end position="754"/>
    </location>
</feature>
<feature type="domain" description="C2H2-type" evidence="7">
    <location>
        <begin position="535"/>
        <end position="562"/>
    </location>
</feature>
<dbReference type="RefSeq" id="XP_022238412.1">
    <property type="nucleotide sequence ID" value="XM_022382704.1"/>
</dbReference>
<dbReference type="PANTHER" id="PTHR24393">
    <property type="entry name" value="ZINC FINGER PROTEIN"/>
    <property type="match status" value="1"/>
</dbReference>
<keyword evidence="3 6" id="KW-0863">Zinc-finger</keyword>
<dbReference type="InterPro" id="IPR036236">
    <property type="entry name" value="Znf_C2H2_sf"/>
</dbReference>
<evidence type="ECO:0000313" key="8">
    <source>
        <dbReference type="Proteomes" id="UP000694941"/>
    </source>
</evidence>
<dbReference type="Proteomes" id="UP000694941">
    <property type="component" value="Unplaced"/>
</dbReference>
<dbReference type="SMART" id="SM00355">
    <property type="entry name" value="ZnF_C2H2"/>
    <property type="match status" value="12"/>
</dbReference>
<evidence type="ECO:0000313" key="10">
    <source>
        <dbReference type="RefSeq" id="XP_022238411.1"/>
    </source>
</evidence>
<dbReference type="Pfam" id="PF13912">
    <property type="entry name" value="zf-C2H2_6"/>
    <property type="match status" value="2"/>
</dbReference>
<evidence type="ECO:0000256" key="4">
    <source>
        <dbReference type="ARBA" id="ARBA00022833"/>
    </source>
</evidence>
<sequence>MEPLFSKDPNDLLEEKMMDNIETARESLCRNNTFSNMDGSVEQRVCLEESSCYATSDFETTEKEEVNSIDNYKDVFTVKPESLTNFPENKTTTKLTFNPEDLDDAIMKEESVEVTGKVKQIQSQETKQTNEAEFMLEALPNACLILLSKVEPMEEKFFYAEGSSYSPCRLKKKKIEPCRVILGDYSLSEFQKCSETFRSVVPKEEFTAHKEELKEFKLEFPQKETKESNQMEVELEVAYDAGKVLAKKVEAEEEKFRAEECSLFTCPTTKYESGVVKMDPIKELPKSGCIHNFRKDLKKVDIISTKNEKLVDTEELKQVKPGFPEEETKASNQMEFKVEPASGPSTGFVNQVEPVVERATLQKRSSRCVTWKCENFHSMKTEPCFDLQENESVSKVWRNSERIIDKIEKEESVVQTEEFEPLKSDYPQDKIEASDQIELAQEVVSEHEKVSTGSSREQYQLLSSSTTTKTSLISEKQMHKHDVYSTCSTDCEDLEENENINMEGKLIASDMKGKKVGQKRKLQYRKINHTRMEKLRCRICGAMFTRKKNFKKHQLLHSREQLTVCNKKFAEKRQLNEHLLLHSGEKTFVCECGKVFLQEANLKQHQYLHTIAESFRCNVCGKTFLENEYLDTHRLTHTCRKIYRCNVCGKSFLCYQYLRDHRMIHTDVRPFGCDICGKRFMKHEQLKCHLSTHSIKKNFLCDVCGKGFASIYAIQKHLFLHTEEKPFSCDKCDETFKRNRDLKSHYFVHTGEVPHRCKICGRSFRWKFNLKKHYLVHNDERLFKCDLCEKSFKRKCHLRQHQLSHSDECHFSCDICEKRFKKKGGLTKHQMIHSGEKPFVCDICGKRFGDNGNLKRHKLIHK</sequence>
<evidence type="ECO:0000256" key="1">
    <source>
        <dbReference type="ARBA" id="ARBA00022723"/>
    </source>
</evidence>